<evidence type="ECO:0000256" key="1">
    <source>
        <dbReference type="PROSITE-ProRule" id="PRU00703"/>
    </source>
</evidence>
<evidence type="ECO:0000313" key="5">
    <source>
        <dbReference type="EMBL" id="KAG7386908.1"/>
    </source>
</evidence>
<comment type="caution">
    <text evidence="5">The sequence shown here is derived from an EMBL/GenBank/DDBJ whole genome shotgun (WGS) entry which is preliminary data.</text>
</comment>
<dbReference type="SMART" id="SM00332">
    <property type="entry name" value="PP2Cc"/>
    <property type="match status" value="1"/>
</dbReference>
<dbReference type="GO" id="GO:0004722">
    <property type="term" value="F:protein serine/threonine phosphatase activity"/>
    <property type="evidence" value="ECO:0007669"/>
    <property type="project" value="UniProtKB-EC"/>
</dbReference>
<accession>A0A8T1W2W7</accession>
<feature type="domain" description="CBS" evidence="3">
    <location>
        <begin position="61"/>
        <end position="118"/>
    </location>
</feature>
<dbReference type="EMBL" id="JAGDFM010000090">
    <property type="protein sequence ID" value="KAG7386908.1"/>
    <property type="molecule type" value="Genomic_DNA"/>
</dbReference>
<dbReference type="Proteomes" id="UP000694044">
    <property type="component" value="Unassembled WGS sequence"/>
</dbReference>
<keyword evidence="2" id="KW-0460">Magnesium</keyword>
<keyword evidence="2" id="KW-0479">Metal-binding</keyword>
<dbReference type="EC" id="3.1.3.16" evidence="2"/>
<name>A0A8T1W2W7_9STRA</name>
<feature type="domain" description="PPM-type phosphatase" evidence="4">
    <location>
        <begin position="258"/>
        <end position="594"/>
    </location>
</feature>
<keyword evidence="6" id="KW-1185">Reference proteome</keyword>
<reference evidence="5" key="1">
    <citation type="submission" date="2021-02" db="EMBL/GenBank/DDBJ databases">
        <authorList>
            <person name="Palmer J.M."/>
        </authorList>
    </citation>
    <scope>NUCLEOTIDE SEQUENCE</scope>
    <source>
        <strain evidence="5">SCRP734</strain>
    </source>
</reference>
<comment type="cofactor">
    <cofactor evidence="2">
        <name>Mn(2+)</name>
        <dbReference type="ChEBI" id="CHEBI:29035"/>
    </cofactor>
</comment>
<dbReference type="OrthoDB" id="60843at2759"/>
<keyword evidence="2" id="KW-0904">Protein phosphatase</keyword>
<dbReference type="PANTHER" id="PTHR12320:SF1">
    <property type="entry name" value="PROTEIN PHOSPHATASE PTC7 HOMOLOG"/>
    <property type="match status" value="1"/>
</dbReference>
<comment type="cofactor">
    <cofactor evidence="2">
        <name>Mg(2+)</name>
        <dbReference type="ChEBI" id="CHEBI:18420"/>
    </cofactor>
</comment>
<dbReference type="GO" id="GO:0046872">
    <property type="term" value="F:metal ion binding"/>
    <property type="evidence" value="ECO:0007669"/>
    <property type="project" value="UniProtKB-UniRule"/>
</dbReference>
<comment type="catalytic activity">
    <reaction evidence="2">
        <text>O-phospho-L-seryl-[protein] + H2O = L-seryl-[protein] + phosphate</text>
        <dbReference type="Rhea" id="RHEA:20629"/>
        <dbReference type="Rhea" id="RHEA-COMP:9863"/>
        <dbReference type="Rhea" id="RHEA-COMP:11604"/>
        <dbReference type="ChEBI" id="CHEBI:15377"/>
        <dbReference type="ChEBI" id="CHEBI:29999"/>
        <dbReference type="ChEBI" id="CHEBI:43474"/>
        <dbReference type="ChEBI" id="CHEBI:83421"/>
        <dbReference type="EC" id="3.1.3.16"/>
    </reaction>
</comment>
<evidence type="ECO:0000259" key="3">
    <source>
        <dbReference type="PROSITE" id="PS51371"/>
    </source>
</evidence>
<feature type="domain" description="CBS" evidence="3">
    <location>
        <begin position="150"/>
        <end position="208"/>
    </location>
</feature>
<dbReference type="InterPro" id="IPR039123">
    <property type="entry name" value="PPTC7"/>
</dbReference>
<dbReference type="CDD" id="cd02205">
    <property type="entry name" value="CBS_pair_SF"/>
    <property type="match status" value="1"/>
</dbReference>
<evidence type="ECO:0000259" key="4">
    <source>
        <dbReference type="PROSITE" id="PS51746"/>
    </source>
</evidence>
<keyword evidence="2" id="KW-0378">Hydrolase</keyword>
<evidence type="ECO:0000313" key="6">
    <source>
        <dbReference type="Proteomes" id="UP000694044"/>
    </source>
</evidence>
<dbReference type="PROSITE" id="PS51746">
    <property type="entry name" value="PPM_2"/>
    <property type="match status" value="1"/>
</dbReference>
<gene>
    <name evidence="5" type="ORF">PHYPSEUDO_015113</name>
</gene>
<comment type="similarity">
    <text evidence="2">Belongs to the PP2C family.</text>
</comment>
<dbReference type="SMART" id="SM00331">
    <property type="entry name" value="PP2C_SIG"/>
    <property type="match status" value="1"/>
</dbReference>
<sequence>MQRLVASGRRCVRPPRLAAAACASWPASHFSSARRFSSAKPLPSPSRMIVADLLEVAKQFRSKQTNYIHEDQTLDEAVKCLAQNENSATLVVVNKQHQVVGLITNKLALQRVVRMRSTGKRSDWNMKVMDGGIVAQWLDPIPVSEVSEVAIPARKVLHVSPEDSLEDCRAVMALSGVGELPVLQGSKLLGTVSLTDIASLIHRHDAQLNPDPTSAKSDYINLILPRKGLPANTSLDQTVVQHKTVHPNYWNYYLHSFAMSIPHPQKKETGGEDAFFLGVVPHGEEEGGVAAPEPEDRPIDIDPSVPTITHGIQGPADVLAMGVADGVGSWFERGVSARQYAQELMVAAHQAVQVSYAKDHDIEPSEVLHAAWSTVLQKEIVGSSTACVLALDPDQGELHGINLGDSGFLIIRDKTSDLETARLRGTLDGSLMRKIINREQDLTPAGRRKGAHVTYRSPQQLHYFNCPFQLGFAGAELASDVVDDLASGTHSPMREKPLFETPENGMRLRVPVLEGDLIILATDGLFDNVDEEVLLEIVRAEPDLETMTRKLVQKAYDLSLDRTRDSPFARLAKENDLMWGGGMPDDITIITARVTKHKTKEEKIAEAAAAKAEAEASY</sequence>
<dbReference type="PANTHER" id="PTHR12320">
    <property type="entry name" value="PROTEIN PHOSPHATASE 2C"/>
    <property type="match status" value="1"/>
</dbReference>
<organism evidence="5 6">
    <name type="scientific">Phytophthora pseudosyringae</name>
    <dbReference type="NCBI Taxonomy" id="221518"/>
    <lineage>
        <taxon>Eukaryota</taxon>
        <taxon>Sar</taxon>
        <taxon>Stramenopiles</taxon>
        <taxon>Oomycota</taxon>
        <taxon>Peronosporomycetes</taxon>
        <taxon>Peronosporales</taxon>
        <taxon>Peronosporaceae</taxon>
        <taxon>Phytophthora</taxon>
    </lineage>
</organism>
<comment type="catalytic activity">
    <reaction evidence="2">
        <text>O-phospho-L-threonyl-[protein] + H2O = L-threonyl-[protein] + phosphate</text>
        <dbReference type="Rhea" id="RHEA:47004"/>
        <dbReference type="Rhea" id="RHEA-COMP:11060"/>
        <dbReference type="Rhea" id="RHEA-COMP:11605"/>
        <dbReference type="ChEBI" id="CHEBI:15377"/>
        <dbReference type="ChEBI" id="CHEBI:30013"/>
        <dbReference type="ChEBI" id="CHEBI:43474"/>
        <dbReference type="ChEBI" id="CHEBI:61977"/>
        <dbReference type="EC" id="3.1.3.16"/>
    </reaction>
</comment>
<dbReference type="PROSITE" id="PS51371">
    <property type="entry name" value="CBS"/>
    <property type="match status" value="2"/>
</dbReference>
<keyword evidence="2" id="KW-0464">Manganese</keyword>
<proteinExistence type="inferred from homology"/>
<dbReference type="InterPro" id="IPR000644">
    <property type="entry name" value="CBS_dom"/>
</dbReference>
<keyword evidence="1" id="KW-0129">CBS domain</keyword>
<dbReference type="SMART" id="SM00116">
    <property type="entry name" value="CBS"/>
    <property type="match status" value="2"/>
</dbReference>
<dbReference type="InterPro" id="IPR001932">
    <property type="entry name" value="PPM-type_phosphatase-like_dom"/>
</dbReference>
<dbReference type="AlphaFoldDB" id="A0A8T1W2W7"/>
<evidence type="ECO:0000256" key="2">
    <source>
        <dbReference type="RuleBase" id="RU366020"/>
    </source>
</evidence>
<dbReference type="Pfam" id="PF00571">
    <property type="entry name" value="CBS"/>
    <property type="match status" value="2"/>
</dbReference>
<protein>
    <recommendedName>
        <fullName evidence="2">Protein phosphatase</fullName>
        <ecNumber evidence="2">3.1.3.16</ecNumber>
    </recommendedName>
</protein>